<protein>
    <submittedName>
        <fullName evidence="2">Uncharacterized protein</fullName>
    </submittedName>
</protein>
<reference evidence="2 3" key="1">
    <citation type="journal article" date="2021" name="Sci. Rep.">
        <title>Genome sequencing of the multicellular alga Astrephomene provides insights into convergent evolution of germ-soma differentiation.</title>
        <authorList>
            <person name="Yamashita S."/>
            <person name="Yamamoto K."/>
            <person name="Matsuzaki R."/>
            <person name="Suzuki S."/>
            <person name="Yamaguchi H."/>
            <person name="Hirooka S."/>
            <person name="Minakuchi Y."/>
            <person name="Miyagishima S."/>
            <person name="Kawachi M."/>
            <person name="Toyoda A."/>
            <person name="Nozaki H."/>
        </authorList>
    </citation>
    <scope>NUCLEOTIDE SEQUENCE [LARGE SCALE GENOMIC DNA]</scope>
    <source>
        <strain evidence="2 3">NIES-4017</strain>
    </source>
</reference>
<dbReference type="InterPro" id="IPR019399">
    <property type="entry name" value="Parkin_co-regulated_protein"/>
</dbReference>
<gene>
    <name evidence="2" type="ORF">Agub_g10652</name>
</gene>
<name>A0AAD3HQ05_9CHLO</name>
<feature type="compositionally biased region" description="Polar residues" evidence="1">
    <location>
        <begin position="104"/>
        <end position="124"/>
    </location>
</feature>
<dbReference type="AlphaFoldDB" id="A0AAD3HQ05"/>
<feature type="compositionally biased region" description="Low complexity" evidence="1">
    <location>
        <begin position="134"/>
        <end position="146"/>
    </location>
</feature>
<feature type="compositionally biased region" description="Low complexity" evidence="1">
    <location>
        <begin position="51"/>
        <end position="60"/>
    </location>
</feature>
<dbReference type="GO" id="GO:0030544">
    <property type="term" value="F:Hsp70 protein binding"/>
    <property type="evidence" value="ECO:0007669"/>
    <property type="project" value="TreeGrafter"/>
</dbReference>
<keyword evidence="3" id="KW-1185">Reference proteome</keyword>
<evidence type="ECO:0000256" key="1">
    <source>
        <dbReference type="SAM" id="MobiDB-lite"/>
    </source>
</evidence>
<feature type="region of interest" description="Disordered" evidence="1">
    <location>
        <begin position="1"/>
        <end position="60"/>
    </location>
</feature>
<dbReference type="EMBL" id="BMAR01000025">
    <property type="protein sequence ID" value="GFR48696.1"/>
    <property type="molecule type" value="Genomic_DNA"/>
</dbReference>
<dbReference type="Pfam" id="PF10274">
    <property type="entry name" value="ParcG"/>
    <property type="match status" value="1"/>
</dbReference>
<dbReference type="GO" id="GO:0051879">
    <property type="term" value="F:Hsp90 protein binding"/>
    <property type="evidence" value="ECO:0007669"/>
    <property type="project" value="TreeGrafter"/>
</dbReference>
<sequence>MAEMQYTGRGRGPPTAPHGQQQAQQPQQQTPQRGQRPTSASPRLHGPYPGAQASRAAQPSAQHMLAFLDLAEQAAAKQVPVFPSTESFPEGVLGKPGAGRSAGKVSTRQQQRPKSAVQLRTSGQPRLAKEPPDAAKSPAVAASPPAARQYGRISIFDRDTDAQAPHEVLGPKILRDLDQPRVGFPSRPPEDFLKAGSGLSLRQRNQLKEHLKRCPVNVEPPFKPGTGGVRISTPHDPFSPSLSSASPRTLLRTYYDNGTLDFVAVRWRGSRAGALVWAREVTRGPEQGGPLSRTYTAWFPSPPPDLPLPAWLPVFLDGVREAAEPYRFIAIRGCEELMEAAGDTLHTLAPSLVAPLRAVLETREPTCVAVGLQLAANAIRIDPRVAQEWVPHYWQFAQVLNLFRTHGGRLLVDMGYNKRAAASCRRLASDFMTLFELAGGTAATAAVRRYSPGCDPVVTDVSMARAAAKAAARAAEVGMEPGSFKPFTLM</sequence>
<comment type="caution">
    <text evidence="2">The sequence shown here is derived from an EMBL/GenBank/DDBJ whole genome shotgun (WGS) entry which is preliminary data.</text>
</comment>
<proteinExistence type="predicted"/>
<accession>A0AAD3HQ05</accession>
<dbReference type="PANTHER" id="PTHR21207">
    <property type="entry name" value="PARKIN COREGULATED GENE PROTEIN PARK2 COREGULATED"/>
    <property type="match status" value="1"/>
</dbReference>
<organism evidence="2 3">
    <name type="scientific">Astrephomene gubernaculifera</name>
    <dbReference type="NCBI Taxonomy" id="47775"/>
    <lineage>
        <taxon>Eukaryota</taxon>
        <taxon>Viridiplantae</taxon>
        <taxon>Chlorophyta</taxon>
        <taxon>core chlorophytes</taxon>
        <taxon>Chlorophyceae</taxon>
        <taxon>CS clade</taxon>
        <taxon>Chlamydomonadales</taxon>
        <taxon>Astrephomenaceae</taxon>
        <taxon>Astrephomene</taxon>
    </lineage>
</organism>
<dbReference type="Proteomes" id="UP001054857">
    <property type="component" value="Unassembled WGS sequence"/>
</dbReference>
<evidence type="ECO:0000313" key="2">
    <source>
        <dbReference type="EMBL" id="GFR48696.1"/>
    </source>
</evidence>
<dbReference type="PANTHER" id="PTHR21207:SF2">
    <property type="entry name" value="PARKIN COREGULATED GENE PROTEIN"/>
    <property type="match status" value="1"/>
</dbReference>
<evidence type="ECO:0000313" key="3">
    <source>
        <dbReference type="Proteomes" id="UP001054857"/>
    </source>
</evidence>
<feature type="region of interest" description="Disordered" evidence="1">
    <location>
        <begin position="82"/>
        <end position="146"/>
    </location>
</feature>
<feature type="compositionally biased region" description="Low complexity" evidence="1">
    <location>
        <begin position="17"/>
        <end position="37"/>
    </location>
</feature>